<comment type="similarity">
    <text evidence="3">Belongs to the wax synthase family.</text>
</comment>
<dbReference type="GO" id="GO:0008374">
    <property type="term" value="F:O-acyltransferase activity"/>
    <property type="evidence" value="ECO:0007669"/>
    <property type="project" value="InterPro"/>
</dbReference>
<organism evidence="10 11">
    <name type="scientific">Boothiomyces macroporosus</name>
    <dbReference type="NCBI Taxonomy" id="261099"/>
    <lineage>
        <taxon>Eukaryota</taxon>
        <taxon>Fungi</taxon>
        <taxon>Fungi incertae sedis</taxon>
        <taxon>Chytridiomycota</taxon>
        <taxon>Chytridiomycota incertae sedis</taxon>
        <taxon>Chytridiomycetes</taxon>
        <taxon>Rhizophydiales</taxon>
        <taxon>Terramycetaceae</taxon>
        <taxon>Boothiomyces</taxon>
    </lineage>
</organism>
<dbReference type="PANTHER" id="PTHR31595:SF57">
    <property type="entry name" value="OS04G0481900 PROTEIN"/>
    <property type="match status" value="1"/>
</dbReference>
<feature type="transmembrane region" description="Helical" evidence="8">
    <location>
        <begin position="26"/>
        <end position="47"/>
    </location>
</feature>
<dbReference type="Pfam" id="PF13813">
    <property type="entry name" value="MBOAT_2"/>
    <property type="match status" value="1"/>
</dbReference>
<dbReference type="AlphaFoldDB" id="A0AAD5UL19"/>
<evidence type="ECO:0000256" key="7">
    <source>
        <dbReference type="ARBA" id="ARBA00023136"/>
    </source>
</evidence>
<comment type="pathway">
    <text evidence="2">Secondary metabolite biosynthesis.</text>
</comment>
<evidence type="ECO:0000313" key="11">
    <source>
        <dbReference type="Proteomes" id="UP001210925"/>
    </source>
</evidence>
<feature type="transmembrane region" description="Helical" evidence="8">
    <location>
        <begin position="67"/>
        <end position="84"/>
    </location>
</feature>
<evidence type="ECO:0000256" key="4">
    <source>
        <dbReference type="ARBA" id="ARBA00022679"/>
    </source>
</evidence>
<evidence type="ECO:0000256" key="8">
    <source>
        <dbReference type="SAM" id="Phobius"/>
    </source>
</evidence>
<dbReference type="InterPro" id="IPR032805">
    <property type="entry name" value="Wax_synthase_dom"/>
</dbReference>
<name>A0AAD5UL19_9FUNG</name>
<dbReference type="GO" id="GO:0006629">
    <property type="term" value="P:lipid metabolic process"/>
    <property type="evidence" value="ECO:0007669"/>
    <property type="project" value="InterPro"/>
</dbReference>
<proteinExistence type="inferred from homology"/>
<sequence length="269" mass="31531">METPKRFNLPTDPRTIKPQDLQLSYVLKYTGTGLLKYFLYSLILSYVRETRFHWNPTKLQLYQFDDPWVAIDLYLLGLALSLLLDYADHLLILPLCYIFKMEYTPIMNAVYLSCSVREFWGSRWNSMIQRGLKCSIFDPVLEALKGFPIPFKFKVTIATLLTFVFSAIMHEWCILIVCDEPTTYEQLAFFTVQAFICTFEVLVSIMFKRIFGLKIGHVFPKVVQVLWATIAVLSTSPLFLNPFIRGKVFDKFHLDYDIMKAYVERNFLK</sequence>
<comment type="caution">
    <text evidence="10">The sequence shown here is derived from an EMBL/GenBank/DDBJ whole genome shotgun (WGS) entry which is preliminary data.</text>
</comment>
<accession>A0AAD5UL19</accession>
<feature type="domain" description="Wax synthase" evidence="9">
    <location>
        <begin position="103"/>
        <end position="191"/>
    </location>
</feature>
<protein>
    <recommendedName>
        <fullName evidence="9">Wax synthase domain-containing protein</fullName>
    </recommendedName>
</protein>
<feature type="transmembrane region" description="Helical" evidence="8">
    <location>
        <begin position="219"/>
        <end position="240"/>
    </location>
</feature>
<keyword evidence="11" id="KW-1185">Reference proteome</keyword>
<evidence type="ECO:0000256" key="1">
    <source>
        <dbReference type="ARBA" id="ARBA00004141"/>
    </source>
</evidence>
<keyword evidence="4" id="KW-0808">Transferase</keyword>
<feature type="transmembrane region" description="Helical" evidence="8">
    <location>
        <begin position="189"/>
        <end position="207"/>
    </location>
</feature>
<comment type="subcellular location">
    <subcellularLocation>
        <location evidence="1">Membrane</location>
        <topology evidence="1">Multi-pass membrane protein</topology>
    </subcellularLocation>
</comment>
<evidence type="ECO:0000256" key="6">
    <source>
        <dbReference type="ARBA" id="ARBA00022989"/>
    </source>
</evidence>
<evidence type="ECO:0000256" key="5">
    <source>
        <dbReference type="ARBA" id="ARBA00022692"/>
    </source>
</evidence>
<feature type="transmembrane region" description="Helical" evidence="8">
    <location>
        <begin position="155"/>
        <end position="177"/>
    </location>
</feature>
<reference evidence="10" key="1">
    <citation type="submission" date="2020-05" db="EMBL/GenBank/DDBJ databases">
        <title>Phylogenomic resolution of chytrid fungi.</title>
        <authorList>
            <person name="Stajich J.E."/>
            <person name="Amses K."/>
            <person name="Simmons R."/>
            <person name="Seto K."/>
            <person name="Myers J."/>
            <person name="Bonds A."/>
            <person name="Quandt C.A."/>
            <person name="Barry K."/>
            <person name="Liu P."/>
            <person name="Grigoriev I."/>
            <person name="Longcore J.E."/>
            <person name="James T.Y."/>
        </authorList>
    </citation>
    <scope>NUCLEOTIDE SEQUENCE</scope>
    <source>
        <strain evidence="10">PLAUS21</strain>
    </source>
</reference>
<keyword evidence="5 8" id="KW-0812">Transmembrane</keyword>
<dbReference type="PANTHER" id="PTHR31595">
    <property type="entry name" value="LONG-CHAIN-ALCOHOL O-FATTY-ACYLTRANSFERASE 3-RELATED"/>
    <property type="match status" value="1"/>
</dbReference>
<dbReference type="InterPro" id="IPR044851">
    <property type="entry name" value="Wax_synthase"/>
</dbReference>
<dbReference type="GO" id="GO:0016020">
    <property type="term" value="C:membrane"/>
    <property type="evidence" value="ECO:0007669"/>
    <property type="project" value="UniProtKB-SubCell"/>
</dbReference>
<dbReference type="Proteomes" id="UP001210925">
    <property type="component" value="Unassembled WGS sequence"/>
</dbReference>
<gene>
    <name evidence="10" type="ORF">HK103_003977</name>
</gene>
<evidence type="ECO:0000256" key="2">
    <source>
        <dbReference type="ARBA" id="ARBA00005179"/>
    </source>
</evidence>
<evidence type="ECO:0000259" key="9">
    <source>
        <dbReference type="Pfam" id="PF13813"/>
    </source>
</evidence>
<keyword evidence="7 8" id="KW-0472">Membrane</keyword>
<keyword evidence="6 8" id="KW-1133">Transmembrane helix</keyword>
<evidence type="ECO:0000313" key="10">
    <source>
        <dbReference type="EMBL" id="KAJ3258159.1"/>
    </source>
</evidence>
<evidence type="ECO:0000256" key="3">
    <source>
        <dbReference type="ARBA" id="ARBA00007282"/>
    </source>
</evidence>
<dbReference type="EMBL" id="JADGKB010000030">
    <property type="protein sequence ID" value="KAJ3258159.1"/>
    <property type="molecule type" value="Genomic_DNA"/>
</dbReference>